<dbReference type="GO" id="GO:0015628">
    <property type="term" value="P:protein secretion by the type II secretion system"/>
    <property type="evidence" value="ECO:0007669"/>
    <property type="project" value="InterPro"/>
</dbReference>
<dbReference type="EMBL" id="BATJ01000004">
    <property type="protein sequence ID" value="GAD66681.1"/>
    <property type="molecule type" value="Genomic_DNA"/>
</dbReference>
<accession>U2ZG69</accession>
<dbReference type="Gene3D" id="3.30.420.380">
    <property type="match status" value="1"/>
</dbReference>
<dbReference type="STRING" id="1219065.VPR01S_04_02850"/>
<dbReference type="RefSeq" id="WP_021704659.1">
    <property type="nucleotide sequence ID" value="NZ_BATJ01000004.1"/>
</dbReference>
<keyword evidence="6" id="KW-0812">Transmembrane</keyword>
<keyword evidence="7 10" id="KW-0653">Protein transport</keyword>
<gene>
    <name evidence="13" type="primary">gspL</name>
    <name evidence="13" type="ORF">VPR01S_04_02850</name>
</gene>
<sequence length="406" mass="45567">MSEFLTVRLSSQKDTPIPWLVWSTNQNEVIASGELADWTQLSDLTGYAAQRTVIVLVSARDVVLTDVEIPAGASRQLDTMLPYLLEDDLAQDADELHFTQLARQGSHAYVCGLDRNWLRTLLDELREHQIDVKKVLPDVLALPEYPEGISAAQLGELWLLRKGPYRALSIESEWLPILAASEWVSDDDGEAPLALRSYSALPELNLSEGADWRCEQPALIMQLLTEHAISSKVNLLSGEFKPKSSLLKHWRLWRPAAVAAGLLLVTSSVYAVLQIQQYEAQAQQYRAESERIFRAALPGRSKIPTVGYLKRLMEQEANRLSGGNAEDSILVVMTKMTDTFRNSSDMQLQSIRYDGNRGEVRLQAQSKDFQSFEKARVELAKHFSVEQGQLTRSGEVVNGSFVLKRK</sequence>
<dbReference type="Pfam" id="PF12693">
    <property type="entry name" value="GspL_C"/>
    <property type="match status" value="1"/>
</dbReference>
<dbReference type="Gene3D" id="3.30.420.370">
    <property type="match status" value="1"/>
</dbReference>
<feature type="domain" description="GspL cytoplasmic actin-ATPase-like" evidence="11">
    <location>
        <begin position="5"/>
        <end position="243"/>
    </location>
</feature>
<comment type="caution">
    <text evidence="13">The sequence shown here is derived from an EMBL/GenBank/DDBJ whole genome shotgun (WGS) entry which is preliminary data.</text>
</comment>
<evidence type="ECO:0000256" key="3">
    <source>
        <dbReference type="ARBA" id="ARBA00022448"/>
    </source>
</evidence>
<dbReference type="Gene3D" id="3.30.1360.100">
    <property type="entry name" value="General secretion pathway protein M, EpsM"/>
    <property type="match status" value="1"/>
</dbReference>
<dbReference type="eggNOG" id="COG3297">
    <property type="taxonomic scope" value="Bacteria"/>
</dbReference>
<dbReference type="PIRSF" id="PIRSF015761">
    <property type="entry name" value="Protein_L"/>
    <property type="match status" value="1"/>
</dbReference>
<evidence type="ECO:0000256" key="8">
    <source>
        <dbReference type="ARBA" id="ARBA00022989"/>
    </source>
</evidence>
<evidence type="ECO:0000313" key="13">
    <source>
        <dbReference type="EMBL" id="GAD66681.1"/>
    </source>
</evidence>
<evidence type="ECO:0000256" key="5">
    <source>
        <dbReference type="ARBA" id="ARBA00022519"/>
    </source>
</evidence>
<dbReference type="Pfam" id="PF05134">
    <property type="entry name" value="T2SSL"/>
    <property type="match status" value="1"/>
</dbReference>
<evidence type="ECO:0000256" key="7">
    <source>
        <dbReference type="ARBA" id="ARBA00022927"/>
    </source>
</evidence>
<dbReference type="InterPro" id="IPR007812">
    <property type="entry name" value="T2SS_protein-GspL"/>
</dbReference>
<evidence type="ECO:0000256" key="1">
    <source>
        <dbReference type="ARBA" id="ARBA00004377"/>
    </source>
</evidence>
<evidence type="ECO:0000313" key="14">
    <source>
        <dbReference type="Proteomes" id="UP000016570"/>
    </source>
</evidence>
<protein>
    <recommendedName>
        <fullName evidence="10">Type II secretion system protein L</fullName>
        <shortName evidence="10">T2SS protein L</shortName>
    </recommendedName>
</protein>
<keyword evidence="9" id="KW-0472">Membrane</keyword>
<evidence type="ECO:0000256" key="9">
    <source>
        <dbReference type="ARBA" id="ARBA00023136"/>
    </source>
</evidence>
<evidence type="ECO:0000256" key="2">
    <source>
        <dbReference type="ARBA" id="ARBA00005318"/>
    </source>
</evidence>
<dbReference type="InterPro" id="IPR025691">
    <property type="entry name" value="GspL_pp_dom"/>
</dbReference>
<comment type="subcellular location">
    <subcellularLocation>
        <location evidence="1">Cell inner membrane</location>
        <topology evidence="1">Single-pass membrane protein</topology>
    </subcellularLocation>
</comment>
<keyword evidence="3 10" id="KW-0813">Transport</keyword>
<dbReference type="GO" id="GO:0005886">
    <property type="term" value="C:plasma membrane"/>
    <property type="evidence" value="ECO:0007669"/>
    <property type="project" value="UniProtKB-SubCell"/>
</dbReference>
<evidence type="ECO:0000259" key="11">
    <source>
        <dbReference type="Pfam" id="PF05134"/>
    </source>
</evidence>
<feature type="domain" description="GspL periplasmic" evidence="12">
    <location>
        <begin position="248"/>
        <end position="405"/>
    </location>
</feature>
<keyword evidence="5" id="KW-0997">Cell inner membrane</keyword>
<organism evidence="13 14">
    <name type="scientific">Vibrio proteolyticus NBRC 13287</name>
    <dbReference type="NCBI Taxonomy" id="1219065"/>
    <lineage>
        <taxon>Bacteria</taxon>
        <taxon>Pseudomonadati</taxon>
        <taxon>Pseudomonadota</taxon>
        <taxon>Gammaproteobacteria</taxon>
        <taxon>Vibrionales</taxon>
        <taxon>Vibrionaceae</taxon>
        <taxon>Vibrio</taxon>
    </lineage>
</organism>
<evidence type="ECO:0000256" key="10">
    <source>
        <dbReference type="PIRNR" id="PIRNR015761"/>
    </source>
</evidence>
<evidence type="ECO:0000256" key="4">
    <source>
        <dbReference type="ARBA" id="ARBA00022475"/>
    </source>
</evidence>
<dbReference type="CDD" id="cd24017">
    <property type="entry name" value="ASKHA_T2SSL_N"/>
    <property type="match status" value="1"/>
</dbReference>
<comment type="function">
    <text evidence="10">Inner membrane component of the type II secretion system required for the energy-dependent secretion of extracellular factors such as proteases and toxins from the periplasm.</text>
</comment>
<dbReference type="GO" id="GO:0015627">
    <property type="term" value="C:type II protein secretion system complex"/>
    <property type="evidence" value="ECO:0007669"/>
    <property type="project" value="InterPro"/>
</dbReference>
<keyword evidence="4" id="KW-1003">Cell membrane</keyword>
<evidence type="ECO:0000256" key="6">
    <source>
        <dbReference type="ARBA" id="ARBA00022692"/>
    </source>
</evidence>
<keyword evidence="14" id="KW-1185">Reference proteome</keyword>
<dbReference type="AlphaFoldDB" id="U2ZG69"/>
<comment type="similarity">
    <text evidence="2 10">Belongs to the GSP L family.</text>
</comment>
<name>U2ZG69_VIBPR</name>
<dbReference type="SUPFAM" id="SSF53067">
    <property type="entry name" value="Actin-like ATPase domain"/>
    <property type="match status" value="2"/>
</dbReference>
<dbReference type="GO" id="GO:0009276">
    <property type="term" value="C:Gram-negative-bacterium-type cell wall"/>
    <property type="evidence" value="ECO:0007669"/>
    <property type="project" value="InterPro"/>
</dbReference>
<dbReference type="NCBIfam" id="TIGR01709">
    <property type="entry name" value="typeII_sec_gspL"/>
    <property type="match status" value="1"/>
</dbReference>
<dbReference type="InterPro" id="IPR024230">
    <property type="entry name" value="GspL_cyto_dom"/>
</dbReference>
<reference evidence="13 14" key="1">
    <citation type="submission" date="2013-09" db="EMBL/GenBank/DDBJ databases">
        <title>Whole genome shotgun sequence of Vibrio proteolyticus NBRC 13287.</title>
        <authorList>
            <person name="Isaki S."/>
            <person name="Hosoyama A."/>
            <person name="Numata M."/>
            <person name="Hashimoto M."/>
            <person name="Hosoyama Y."/>
            <person name="Tsuchikane K."/>
            <person name="Noguchi M."/>
            <person name="Hirakata S."/>
            <person name="Ichikawa N."/>
            <person name="Ohji S."/>
            <person name="Yamazoe A."/>
            <person name="Fujita N."/>
        </authorList>
    </citation>
    <scope>NUCLEOTIDE SEQUENCE [LARGE SCALE GENOMIC DNA]</scope>
    <source>
        <strain evidence="13 14">NBRC 13287</strain>
    </source>
</reference>
<evidence type="ECO:0000259" key="12">
    <source>
        <dbReference type="Pfam" id="PF12693"/>
    </source>
</evidence>
<dbReference type="Proteomes" id="UP000016570">
    <property type="component" value="Unassembled WGS sequence"/>
</dbReference>
<keyword evidence="8" id="KW-1133">Transmembrane helix</keyword>
<dbReference type="InterPro" id="IPR043129">
    <property type="entry name" value="ATPase_NBD"/>
</dbReference>
<proteinExistence type="inferred from homology"/>